<evidence type="ECO:0008006" key="5">
    <source>
        <dbReference type="Google" id="ProtNLM"/>
    </source>
</evidence>
<dbReference type="EMBL" id="AP026074">
    <property type="protein sequence ID" value="BDM74862.1"/>
    <property type="molecule type" value="Genomic_DNA"/>
</dbReference>
<dbReference type="NCBIfam" id="NF033179">
    <property type="entry name" value="TnsA_like_Actin"/>
    <property type="match status" value="1"/>
</dbReference>
<dbReference type="EMBL" id="AP026074">
    <property type="protein sequence ID" value="BDM74900.1"/>
    <property type="molecule type" value="Genomic_DNA"/>
</dbReference>
<keyword evidence="4" id="KW-1185">Reference proteome</keyword>
<evidence type="ECO:0000313" key="2">
    <source>
        <dbReference type="EMBL" id="BDM74862.1"/>
    </source>
</evidence>
<evidence type="ECO:0000313" key="3">
    <source>
        <dbReference type="EMBL" id="BDM74900.1"/>
    </source>
</evidence>
<geneLocation type="plasmid" evidence="2 4">
    <name>SNP1</name>
</geneLocation>
<organism evidence="2 4">
    <name type="scientific">Streptomyces nigrescens</name>
    <dbReference type="NCBI Taxonomy" id="1920"/>
    <lineage>
        <taxon>Bacteria</taxon>
        <taxon>Bacillati</taxon>
        <taxon>Actinomycetota</taxon>
        <taxon>Actinomycetes</taxon>
        <taxon>Kitasatosporales</taxon>
        <taxon>Streptomycetaceae</taxon>
        <taxon>Streptomyces</taxon>
    </lineage>
</organism>
<keyword evidence="2" id="KW-0614">Plasmid</keyword>
<evidence type="ECO:0000256" key="1">
    <source>
        <dbReference type="SAM" id="MobiDB-lite"/>
    </source>
</evidence>
<dbReference type="InterPro" id="IPR048000">
    <property type="entry name" value="TnsA-like"/>
</dbReference>
<accession>A0ABM8A7Z1</accession>
<evidence type="ECO:0000313" key="4">
    <source>
        <dbReference type="Proteomes" id="UP001059597"/>
    </source>
</evidence>
<gene>
    <name evidence="2" type="ORF">HEK616_83490</name>
    <name evidence="3" type="ORF">HEK616_83870</name>
</gene>
<name>A0ABM8A7Z1_STRNI</name>
<feature type="region of interest" description="Disordered" evidence="1">
    <location>
        <begin position="262"/>
        <end position="283"/>
    </location>
</feature>
<dbReference type="Proteomes" id="UP001059597">
    <property type="component" value="Plasmid SNP1"/>
</dbReference>
<protein>
    <recommendedName>
        <fullName evidence="5">TnsA-like heteromeric transposase endonuclease subunit</fullName>
    </recommendedName>
</protein>
<sequence length="283" mass="30414">MEYVIFDSSQDSAQSGLPAVAPSACRVPEPGAVEAEFAGSDGTLMQRRWTEAAVAVRFEQLQPVAAFPVVPGRRWGPGWWWSATTARHVMHGSQAMCTQLMLLDRDPQVVGLSARPVRLIWRDPDSRRVLTWVPQLFARHTDGSALLADCPATSEPTGERAARAAAVLEAACAAVGFTYRRLVPPDKMVAANVRWLAGYRHPRHRDAGGLEQAVLDAFAAPRALMAGAAAAGEVLSALPVLYHALWSARLTADLTRPLGEHTLVCPGPSDPGAGGSEREQQAR</sequence>
<proteinExistence type="predicted"/>
<dbReference type="RefSeq" id="WP_261958304.1">
    <property type="nucleotide sequence ID" value="NZ_AP026074.1"/>
</dbReference>
<reference evidence="2" key="1">
    <citation type="submission" date="2022-06" db="EMBL/GenBank/DDBJ databases">
        <title>Complete genome sequence of Streptomyces nigrescens HEK616.</title>
        <authorList>
            <person name="Asamizu S."/>
            <person name="Onaka H."/>
        </authorList>
    </citation>
    <scope>NUCLEOTIDE SEQUENCE</scope>
    <source>
        <strain evidence="2">HEK616</strain>
        <plasmid evidence="2">SNP1</plasmid>
    </source>
</reference>